<dbReference type="AlphaFoldDB" id="A0A1G6GVV6"/>
<dbReference type="RefSeq" id="WP_092435021.1">
    <property type="nucleotide sequence ID" value="NZ_FMYP01000004.1"/>
</dbReference>
<feature type="domain" description="4Fe-4S ferredoxin-type" evidence="4">
    <location>
        <begin position="70"/>
        <end position="99"/>
    </location>
</feature>
<proteinExistence type="predicted"/>
<dbReference type="InterPro" id="IPR017900">
    <property type="entry name" value="4Fe4S_Fe_S_CS"/>
</dbReference>
<dbReference type="OrthoDB" id="5241828at2"/>
<dbReference type="Gene3D" id="1.10.1060.10">
    <property type="entry name" value="Alpha-helical ferredoxin"/>
    <property type="match status" value="1"/>
</dbReference>
<dbReference type="PANTHER" id="PTHR43255">
    <property type="entry name" value="IRON-SULFUR-BINDING OXIDOREDUCTASE FADF-RELATED-RELATED"/>
    <property type="match status" value="1"/>
</dbReference>
<dbReference type="GO" id="GO:0046872">
    <property type="term" value="F:metal ion binding"/>
    <property type="evidence" value="ECO:0007669"/>
    <property type="project" value="UniProtKB-KW"/>
</dbReference>
<dbReference type="STRING" id="1640674.SAMN05216323_100454"/>
<evidence type="ECO:0000256" key="3">
    <source>
        <dbReference type="ARBA" id="ARBA00023014"/>
    </source>
</evidence>
<keyword evidence="6" id="KW-1185">Reference proteome</keyword>
<dbReference type="PANTHER" id="PTHR43255:SF2">
    <property type="entry name" value="HETERODISULFIDE REDUCTASE RELATED PROTEIN"/>
    <property type="match status" value="1"/>
</dbReference>
<dbReference type="Proteomes" id="UP000199452">
    <property type="component" value="Unassembled WGS sequence"/>
</dbReference>
<dbReference type="PROSITE" id="PS51379">
    <property type="entry name" value="4FE4S_FER_2"/>
    <property type="match status" value="1"/>
</dbReference>
<evidence type="ECO:0000259" key="4">
    <source>
        <dbReference type="PROSITE" id="PS51379"/>
    </source>
</evidence>
<protein>
    <submittedName>
        <fullName evidence="5">4Fe-4S dicluster domain-containing protein</fullName>
    </submittedName>
</protein>
<dbReference type="GO" id="GO:0051536">
    <property type="term" value="F:iron-sulfur cluster binding"/>
    <property type="evidence" value="ECO:0007669"/>
    <property type="project" value="UniProtKB-KW"/>
</dbReference>
<dbReference type="SUPFAM" id="SSF46548">
    <property type="entry name" value="alpha-helical ferredoxin"/>
    <property type="match status" value="1"/>
</dbReference>
<dbReference type="Pfam" id="PF13534">
    <property type="entry name" value="Fer4_17"/>
    <property type="match status" value="1"/>
</dbReference>
<evidence type="ECO:0000313" key="5">
    <source>
        <dbReference type="EMBL" id="SDB85815.1"/>
    </source>
</evidence>
<name>A0A1G6GVV6_9BACT</name>
<evidence type="ECO:0000313" key="6">
    <source>
        <dbReference type="Proteomes" id="UP000199452"/>
    </source>
</evidence>
<dbReference type="PROSITE" id="PS00198">
    <property type="entry name" value="4FE4S_FER_1"/>
    <property type="match status" value="1"/>
</dbReference>
<accession>A0A1G6GVV6</accession>
<sequence>MANFGYGSMKSNICDLDTANRELAITLAKKEPTFNLCIACGCCTATCSAGKFIPFSFRTLIHHIRRGETDTAEKEAAKCMLCGKCTLVCPRNVNTRNVILLIREATQNLKR</sequence>
<keyword evidence="3" id="KW-0411">Iron-sulfur</keyword>
<evidence type="ECO:0000256" key="1">
    <source>
        <dbReference type="ARBA" id="ARBA00022723"/>
    </source>
</evidence>
<gene>
    <name evidence="5" type="ORF">SAMN05216323_100454</name>
</gene>
<dbReference type="InterPro" id="IPR009051">
    <property type="entry name" value="Helical_ferredxn"/>
</dbReference>
<dbReference type="InterPro" id="IPR017896">
    <property type="entry name" value="4Fe4S_Fe-S-bd"/>
</dbReference>
<keyword evidence="2" id="KW-0408">Iron</keyword>
<reference evidence="5 6" key="1">
    <citation type="submission" date="2016-09" db="EMBL/GenBank/DDBJ databases">
        <authorList>
            <person name="Capua I."/>
            <person name="De Benedictis P."/>
            <person name="Joannis T."/>
            <person name="Lombin L.H."/>
            <person name="Cattoli G."/>
        </authorList>
    </citation>
    <scope>NUCLEOTIDE SEQUENCE [LARGE SCALE GENOMIC DNA]</scope>
    <source>
        <strain evidence="5 6">A7P-90m</strain>
    </source>
</reference>
<evidence type="ECO:0000256" key="2">
    <source>
        <dbReference type="ARBA" id="ARBA00023004"/>
    </source>
</evidence>
<dbReference type="GO" id="GO:0005886">
    <property type="term" value="C:plasma membrane"/>
    <property type="evidence" value="ECO:0007669"/>
    <property type="project" value="TreeGrafter"/>
</dbReference>
<dbReference type="EMBL" id="FMYP01000004">
    <property type="protein sequence ID" value="SDB85815.1"/>
    <property type="molecule type" value="Genomic_DNA"/>
</dbReference>
<dbReference type="InterPro" id="IPR051460">
    <property type="entry name" value="HdrC_iron-sulfur_subunit"/>
</dbReference>
<keyword evidence="1" id="KW-0479">Metal-binding</keyword>
<organism evidence="5 6">
    <name type="scientific">Williamwhitmania taraxaci</name>
    <dbReference type="NCBI Taxonomy" id="1640674"/>
    <lineage>
        <taxon>Bacteria</taxon>
        <taxon>Pseudomonadati</taxon>
        <taxon>Bacteroidota</taxon>
        <taxon>Bacteroidia</taxon>
        <taxon>Bacteroidales</taxon>
        <taxon>Williamwhitmaniaceae</taxon>
        <taxon>Williamwhitmania</taxon>
    </lineage>
</organism>